<feature type="transmembrane region" description="Helical" evidence="5">
    <location>
        <begin position="255"/>
        <end position="281"/>
    </location>
</feature>
<dbReference type="AlphaFoldDB" id="A0A6A6DMC0"/>
<feature type="transmembrane region" description="Helical" evidence="5">
    <location>
        <begin position="97"/>
        <end position="115"/>
    </location>
</feature>
<dbReference type="PANTHER" id="PTHR23502">
    <property type="entry name" value="MAJOR FACILITATOR SUPERFAMILY"/>
    <property type="match status" value="1"/>
</dbReference>
<sequence>MAESLPRKETYEGAQNQRACVHHVSALSAEANALSCFVFLQPLSETVLSPVETQISLGLHIEHAYDWLLVNSLILIGVGLSPFMLASLSEVHGRRPIILIGSTIFVIWNIGRGAASFGACVADTIARGVLGDLESAEERGESTEPRLEHARRKNMKNQIQLAKESEEEYDKIKPFLGLMRTNLRRPFPMLGIQLIVQFLATYMALLYSTMFLFLFMYPRMWSQQYGQSVRIAGHLNDRIYDRLKARNNNVGRPKIMFRCAASAISTNLVLQSLSAAFFPFFAPYMLNSLGFGLGATV</sequence>
<dbReference type="Proteomes" id="UP000800200">
    <property type="component" value="Unassembled WGS sequence"/>
</dbReference>
<evidence type="ECO:0000313" key="7">
    <source>
        <dbReference type="Proteomes" id="UP000800200"/>
    </source>
</evidence>
<dbReference type="OrthoDB" id="6770063at2759"/>
<comment type="subcellular location">
    <subcellularLocation>
        <location evidence="1">Membrane</location>
        <topology evidence="1">Multi-pass membrane protein</topology>
    </subcellularLocation>
</comment>
<keyword evidence="4 5" id="KW-0472">Membrane</keyword>
<evidence type="ECO:0000256" key="5">
    <source>
        <dbReference type="SAM" id="Phobius"/>
    </source>
</evidence>
<gene>
    <name evidence="6" type="ORF">K469DRAFT_730625</name>
</gene>
<reference evidence="6" key="1">
    <citation type="journal article" date="2020" name="Stud. Mycol.">
        <title>101 Dothideomycetes genomes: a test case for predicting lifestyles and emergence of pathogens.</title>
        <authorList>
            <person name="Haridas S."/>
            <person name="Albert R."/>
            <person name="Binder M."/>
            <person name="Bloem J."/>
            <person name="Labutti K."/>
            <person name="Salamov A."/>
            <person name="Andreopoulos B."/>
            <person name="Baker S."/>
            <person name="Barry K."/>
            <person name="Bills G."/>
            <person name="Bluhm B."/>
            <person name="Cannon C."/>
            <person name="Castanera R."/>
            <person name="Culley D."/>
            <person name="Daum C."/>
            <person name="Ezra D."/>
            <person name="Gonzalez J."/>
            <person name="Henrissat B."/>
            <person name="Kuo A."/>
            <person name="Liang C."/>
            <person name="Lipzen A."/>
            <person name="Lutzoni F."/>
            <person name="Magnuson J."/>
            <person name="Mondo S."/>
            <person name="Nolan M."/>
            <person name="Ohm R."/>
            <person name="Pangilinan J."/>
            <person name="Park H.-J."/>
            <person name="Ramirez L."/>
            <person name="Alfaro M."/>
            <person name="Sun H."/>
            <person name="Tritt A."/>
            <person name="Yoshinaga Y."/>
            <person name="Zwiers L.-H."/>
            <person name="Turgeon B."/>
            <person name="Goodwin S."/>
            <person name="Spatafora J."/>
            <person name="Crous P."/>
            <person name="Grigoriev I."/>
        </authorList>
    </citation>
    <scope>NUCLEOTIDE SEQUENCE</scope>
    <source>
        <strain evidence="6">CBS 207.26</strain>
    </source>
</reference>
<name>A0A6A6DMC0_9PEZI</name>
<proteinExistence type="predicted"/>
<feature type="transmembrane region" description="Helical" evidence="5">
    <location>
        <begin position="194"/>
        <end position="217"/>
    </location>
</feature>
<dbReference type="Gene3D" id="1.20.1720.10">
    <property type="entry name" value="Multidrug resistance protein D"/>
    <property type="match status" value="1"/>
</dbReference>
<dbReference type="PANTHER" id="PTHR23502:SF60">
    <property type="entry name" value="MAJOR FACILITATOR SUPERFAMILY (MFS) PROFILE DOMAIN-CONTAINING PROTEIN-RELATED"/>
    <property type="match status" value="1"/>
</dbReference>
<dbReference type="GO" id="GO:0005886">
    <property type="term" value="C:plasma membrane"/>
    <property type="evidence" value="ECO:0007669"/>
    <property type="project" value="TreeGrafter"/>
</dbReference>
<keyword evidence="3 5" id="KW-1133">Transmembrane helix</keyword>
<protein>
    <recommendedName>
        <fullName evidence="8">MFS general substrate transporter</fullName>
    </recommendedName>
</protein>
<feature type="transmembrane region" description="Helical" evidence="5">
    <location>
        <begin position="67"/>
        <end position="85"/>
    </location>
</feature>
<accession>A0A6A6DMC0</accession>
<evidence type="ECO:0000256" key="1">
    <source>
        <dbReference type="ARBA" id="ARBA00004141"/>
    </source>
</evidence>
<dbReference type="SUPFAM" id="SSF103473">
    <property type="entry name" value="MFS general substrate transporter"/>
    <property type="match status" value="1"/>
</dbReference>
<evidence type="ECO:0000256" key="4">
    <source>
        <dbReference type="ARBA" id="ARBA00023136"/>
    </source>
</evidence>
<dbReference type="InterPro" id="IPR036259">
    <property type="entry name" value="MFS_trans_sf"/>
</dbReference>
<evidence type="ECO:0000313" key="6">
    <source>
        <dbReference type="EMBL" id="KAF2179522.1"/>
    </source>
</evidence>
<dbReference type="EMBL" id="ML994666">
    <property type="protein sequence ID" value="KAF2179522.1"/>
    <property type="molecule type" value="Genomic_DNA"/>
</dbReference>
<keyword evidence="2 5" id="KW-0812">Transmembrane</keyword>
<evidence type="ECO:0000256" key="3">
    <source>
        <dbReference type="ARBA" id="ARBA00022989"/>
    </source>
</evidence>
<evidence type="ECO:0008006" key="8">
    <source>
        <dbReference type="Google" id="ProtNLM"/>
    </source>
</evidence>
<keyword evidence="7" id="KW-1185">Reference proteome</keyword>
<evidence type="ECO:0000256" key="2">
    <source>
        <dbReference type="ARBA" id="ARBA00022692"/>
    </source>
</evidence>
<organism evidence="6 7">
    <name type="scientific">Zopfia rhizophila CBS 207.26</name>
    <dbReference type="NCBI Taxonomy" id="1314779"/>
    <lineage>
        <taxon>Eukaryota</taxon>
        <taxon>Fungi</taxon>
        <taxon>Dikarya</taxon>
        <taxon>Ascomycota</taxon>
        <taxon>Pezizomycotina</taxon>
        <taxon>Dothideomycetes</taxon>
        <taxon>Dothideomycetes incertae sedis</taxon>
        <taxon>Zopfiaceae</taxon>
        <taxon>Zopfia</taxon>
    </lineage>
</organism>
<dbReference type="GO" id="GO:0022857">
    <property type="term" value="F:transmembrane transporter activity"/>
    <property type="evidence" value="ECO:0007669"/>
    <property type="project" value="TreeGrafter"/>
</dbReference>